<evidence type="ECO:0000313" key="1">
    <source>
        <dbReference type="EMBL" id="JAD79600.1"/>
    </source>
</evidence>
<sequence>MLKNEQRGLLQKQRRGRLLKLRRRLLVKPGIGLQQKELLLRELSKKQGEEPNEQQWKGLLLRFGKGKLLRLGKDRLLLLLLQQQEKNRVTQMILSPSLVWVPELIAPQSKGLQQWILCLILKRKVEALMHHTERLLLQHR</sequence>
<dbReference type="AlphaFoldDB" id="A0A0A9D1U2"/>
<organism evidence="1">
    <name type="scientific">Arundo donax</name>
    <name type="common">Giant reed</name>
    <name type="synonym">Donax arundinaceus</name>
    <dbReference type="NCBI Taxonomy" id="35708"/>
    <lineage>
        <taxon>Eukaryota</taxon>
        <taxon>Viridiplantae</taxon>
        <taxon>Streptophyta</taxon>
        <taxon>Embryophyta</taxon>
        <taxon>Tracheophyta</taxon>
        <taxon>Spermatophyta</taxon>
        <taxon>Magnoliopsida</taxon>
        <taxon>Liliopsida</taxon>
        <taxon>Poales</taxon>
        <taxon>Poaceae</taxon>
        <taxon>PACMAD clade</taxon>
        <taxon>Arundinoideae</taxon>
        <taxon>Arundineae</taxon>
        <taxon>Arundo</taxon>
    </lineage>
</organism>
<protein>
    <submittedName>
        <fullName evidence="1">Uncharacterized protein</fullName>
    </submittedName>
</protein>
<proteinExistence type="predicted"/>
<reference evidence="1" key="1">
    <citation type="submission" date="2014-09" db="EMBL/GenBank/DDBJ databases">
        <authorList>
            <person name="Magalhaes I.L.F."/>
            <person name="Oliveira U."/>
            <person name="Santos F.R."/>
            <person name="Vidigal T.H.D.A."/>
            <person name="Brescovit A.D."/>
            <person name="Santos A.J."/>
        </authorList>
    </citation>
    <scope>NUCLEOTIDE SEQUENCE</scope>
    <source>
        <tissue evidence="1">Shoot tissue taken approximately 20 cm above the soil surface</tissue>
    </source>
</reference>
<accession>A0A0A9D1U2</accession>
<name>A0A0A9D1U2_ARUDO</name>
<reference evidence="1" key="2">
    <citation type="journal article" date="2015" name="Data Brief">
        <title>Shoot transcriptome of the giant reed, Arundo donax.</title>
        <authorList>
            <person name="Barrero R.A."/>
            <person name="Guerrero F.D."/>
            <person name="Moolhuijzen P."/>
            <person name="Goolsby J.A."/>
            <person name="Tidwell J."/>
            <person name="Bellgard S.E."/>
            <person name="Bellgard M.I."/>
        </authorList>
    </citation>
    <scope>NUCLEOTIDE SEQUENCE</scope>
    <source>
        <tissue evidence="1">Shoot tissue taken approximately 20 cm above the soil surface</tissue>
    </source>
</reference>
<dbReference type="EMBL" id="GBRH01218295">
    <property type="protein sequence ID" value="JAD79600.1"/>
    <property type="molecule type" value="Transcribed_RNA"/>
</dbReference>